<organism evidence="1 2">
    <name type="scientific">Melastoma candidum</name>
    <dbReference type="NCBI Taxonomy" id="119954"/>
    <lineage>
        <taxon>Eukaryota</taxon>
        <taxon>Viridiplantae</taxon>
        <taxon>Streptophyta</taxon>
        <taxon>Embryophyta</taxon>
        <taxon>Tracheophyta</taxon>
        <taxon>Spermatophyta</taxon>
        <taxon>Magnoliopsida</taxon>
        <taxon>eudicotyledons</taxon>
        <taxon>Gunneridae</taxon>
        <taxon>Pentapetalae</taxon>
        <taxon>rosids</taxon>
        <taxon>malvids</taxon>
        <taxon>Myrtales</taxon>
        <taxon>Melastomataceae</taxon>
        <taxon>Melastomatoideae</taxon>
        <taxon>Melastomateae</taxon>
        <taxon>Melastoma</taxon>
    </lineage>
</organism>
<reference evidence="2" key="1">
    <citation type="journal article" date="2023" name="Front. Plant Sci.">
        <title>Chromosomal-level genome assembly of Melastoma candidum provides insights into trichome evolution.</title>
        <authorList>
            <person name="Zhong Y."/>
            <person name="Wu W."/>
            <person name="Sun C."/>
            <person name="Zou P."/>
            <person name="Liu Y."/>
            <person name="Dai S."/>
            <person name="Zhou R."/>
        </authorList>
    </citation>
    <scope>NUCLEOTIDE SEQUENCE [LARGE SCALE GENOMIC DNA]</scope>
</reference>
<name>A0ACB9R8U5_9MYRT</name>
<comment type="caution">
    <text evidence="1">The sequence shown here is derived from an EMBL/GenBank/DDBJ whole genome shotgun (WGS) entry which is preliminary data.</text>
</comment>
<evidence type="ECO:0000313" key="1">
    <source>
        <dbReference type="EMBL" id="KAI4373863.1"/>
    </source>
</evidence>
<keyword evidence="2" id="KW-1185">Reference proteome</keyword>
<proteinExistence type="predicted"/>
<sequence length="186" mass="20091">MSDASSLLGSDTGPVDVEVGDGEVIVDSSGKRSEQNDDEEDPASVLPPEQEEEEEEMTQITKKYGGLLLRKPPLISQDHERAFFDSADWALAKQGPHKQPRGPLEPKLQRSPQQQMRSRRSAYAPHSPSVESSLSPGFDTGSSNAAQSNELCESNDRSQEGVSPGEGYLPGQDAEEALSVRGRVGN</sequence>
<dbReference type="EMBL" id="CM042883">
    <property type="protein sequence ID" value="KAI4373863.1"/>
    <property type="molecule type" value="Genomic_DNA"/>
</dbReference>
<dbReference type="Proteomes" id="UP001057402">
    <property type="component" value="Chromosome 4"/>
</dbReference>
<accession>A0ACB9R8U5</accession>
<protein>
    <submittedName>
        <fullName evidence="1">Uncharacterized protein</fullName>
    </submittedName>
</protein>
<evidence type="ECO:0000313" key="2">
    <source>
        <dbReference type="Proteomes" id="UP001057402"/>
    </source>
</evidence>
<gene>
    <name evidence="1" type="ORF">MLD38_011930</name>
</gene>